<name>A0A9D4T3X7_RHISA</name>
<dbReference type="Gene3D" id="2.60.40.10">
    <property type="entry name" value="Immunoglobulins"/>
    <property type="match status" value="1"/>
</dbReference>
<comment type="caution">
    <text evidence="2">The sequence shown here is derived from an EMBL/GenBank/DDBJ whole genome shotgun (WGS) entry which is preliminary data.</text>
</comment>
<sequence>MGEQEASSDADHAAAVAREGMCDVYHGDEEMSVDEEESEGSKLNSEYESERSEKNYPKRLMKSETETREVESSAREEASLVSDEGVGTGEDDVGASKYHMFPEGELYVREVDKSFSYRSYRCQTRDKLTGESTRNSLPGRLIVTGEVALAPADI</sequence>
<evidence type="ECO:0000313" key="2">
    <source>
        <dbReference type="EMBL" id="KAH7968923.1"/>
    </source>
</evidence>
<evidence type="ECO:0000256" key="1">
    <source>
        <dbReference type="SAM" id="MobiDB-lite"/>
    </source>
</evidence>
<feature type="region of interest" description="Disordered" evidence="1">
    <location>
        <begin position="1"/>
        <end position="96"/>
    </location>
</feature>
<dbReference type="EMBL" id="JABSTV010001248">
    <property type="protein sequence ID" value="KAH7968923.1"/>
    <property type="molecule type" value="Genomic_DNA"/>
</dbReference>
<keyword evidence="3" id="KW-1185">Reference proteome</keyword>
<dbReference type="InterPro" id="IPR013783">
    <property type="entry name" value="Ig-like_fold"/>
</dbReference>
<reference evidence="2" key="1">
    <citation type="journal article" date="2020" name="Cell">
        <title>Large-Scale Comparative Analyses of Tick Genomes Elucidate Their Genetic Diversity and Vector Capacities.</title>
        <authorList>
            <consortium name="Tick Genome and Microbiome Consortium (TIGMIC)"/>
            <person name="Jia N."/>
            <person name="Wang J."/>
            <person name="Shi W."/>
            <person name="Du L."/>
            <person name="Sun Y."/>
            <person name="Zhan W."/>
            <person name="Jiang J.F."/>
            <person name="Wang Q."/>
            <person name="Zhang B."/>
            <person name="Ji P."/>
            <person name="Bell-Sakyi L."/>
            <person name="Cui X.M."/>
            <person name="Yuan T.T."/>
            <person name="Jiang B.G."/>
            <person name="Yang W.F."/>
            <person name="Lam T.T."/>
            <person name="Chang Q.C."/>
            <person name="Ding S.J."/>
            <person name="Wang X.J."/>
            <person name="Zhu J.G."/>
            <person name="Ruan X.D."/>
            <person name="Zhao L."/>
            <person name="Wei J.T."/>
            <person name="Ye R.Z."/>
            <person name="Que T.C."/>
            <person name="Du C.H."/>
            <person name="Zhou Y.H."/>
            <person name="Cheng J.X."/>
            <person name="Dai P.F."/>
            <person name="Guo W.B."/>
            <person name="Han X.H."/>
            <person name="Huang E.J."/>
            <person name="Li L.F."/>
            <person name="Wei W."/>
            <person name="Gao Y.C."/>
            <person name="Liu J.Z."/>
            <person name="Shao H.Z."/>
            <person name="Wang X."/>
            <person name="Wang C.C."/>
            <person name="Yang T.C."/>
            <person name="Huo Q.B."/>
            <person name="Li W."/>
            <person name="Chen H.Y."/>
            <person name="Chen S.E."/>
            <person name="Zhou L.G."/>
            <person name="Ni X.B."/>
            <person name="Tian J.H."/>
            <person name="Sheng Y."/>
            <person name="Liu T."/>
            <person name="Pan Y.S."/>
            <person name="Xia L.Y."/>
            <person name="Li J."/>
            <person name="Zhao F."/>
            <person name="Cao W.C."/>
        </authorList>
    </citation>
    <scope>NUCLEOTIDE SEQUENCE</scope>
    <source>
        <strain evidence="2">Rsan-2018</strain>
    </source>
</reference>
<evidence type="ECO:0000313" key="3">
    <source>
        <dbReference type="Proteomes" id="UP000821837"/>
    </source>
</evidence>
<reference evidence="2" key="2">
    <citation type="submission" date="2021-09" db="EMBL/GenBank/DDBJ databases">
        <authorList>
            <person name="Jia N."/>
            <person name="Wang J."/>
            <person name="Shi W."/>
            <person name="Du L."/>
            <person name="Sun Y."/>
            <person name="Zhan W."/>
            <person name="Jiang J."/>
            <person name="Wang Q."/>
            <person name="Zhang B."/>
            <person name="Ji P."/>
            <person name="Sakyi L.B."/>
            <person name="Cui X."/>
            <person name="Yuan T."/>
            <person name="Jiang B."/>
            <person name="Yang W."/>
            <person name="Lam T.T.-Y."/>
            <person name="Chang Q."/>
            <person name="Ding S."/>
            <person name="Wang X."/>
            <person name="Zhu J."/>
            <person name="Ruan X."/>
            <person name="Zhao L."/>
            <person name="Wei J."/>
            <person name="Que T."/>
            <person name="Du C."/>
            <person name="Cheng J."/>
            <person name="Dai P."/>
            <person name="Han X."/>
            <person name="Huang E."/>
            <person name="Gao Y."/>
            <person name="Liu J."/>
            <person name="Shao H."/>
            <person name="Ye R."/>
            <person name="Li L."/>
            <person name="Wei W."/>
            <person name="Wang X."/>
            <person name="Wang C."/>
            <person name="Huo Q."/>
            <person name="Li W."/>
            <person name="Guo W."/>
            <person name="Chen H."/>
            <person name="Chen S."/>
            <person name="Zhou L."/>
            <person name="Zhou L."/>
            <person name="Ni X."/>
            <person name="Tian J."/>
            <person name="Zhou Y."/>
            <person name="Sheng Y."/>
            <person name="Liu T."/>
            <person name="Pan Y."/>
            <person name="Xia L."/>
            <person name="Li J."/>
            <person name="Zhao F."/>
            <person name="Cao W."/>
        </authorList>
    </citation>
    <scope>NUCLEOTIDE SEQUENCE</scope>
    <source>
        <strain evidence="2">Rsan-2018</strain>
        <tissue evidence="2">Larvae</tissue>
    </source>
</reference>
<dbReference type="Proteomes" id="UP000821837">
    <property type="component" value="Unassembled WGS sequence"/>
</dbReference>
<feature type="compositionally biased region" description="Basic and acidic residues" evidence="1">
    <location>
        <begin position="48"/>
        <end position="78"/>
    </location>
</feature>
<organism evidence="2 3">
    <name type="scientific">Rhipicephalus sanguineus</name>
    <name type="common">Brown dog tick</name>
    <name type="synonym">Ixodes sanguineus</name>
    <dbReference type="NCBI Taxonomy" id="34632"/>
    <lineage>
        <taxon>Eukaryota</taxon>
        <taxon>Metazoa</taxon>
        <taxon>Ecdysozoa</taxon>
        <taxon>Arthropoda</taxon>
        <taxon>Chelicerata</taxon>
        <taxon>Arachnida</taxon>
        <taxon>Acari</taxon>
        <taxon>Parasitiformes</taxon>
        <taxon>Ixodida</taxon>
        <taxon>Ixodoidea</taxon>
        <taxon>Ixodidae</taxon>
        <taxon>Rhipicephalinae</taxon>
        <taxon>Rhipicephalus</taxon>
        <taxon>Rhipicephalus</taxon>
    </lineage>
</organism>
<proteinExistence type="predicted"/>
<gene>
    <name evidence="2" type="ORF">HPB52_012709</name>
</gene>
<accession>A0A9D4T3X7</accession>
<dbReference type="AlphaFoldDB" id="A0A9D4T3X7"/>
<protein>
    <submittedName>
        <fullName evidence="2">Uncharacterized protein</fullName>
    </submittedName>
</protein>